<dbReference type="Pfam" id="PF23286">
    <property type="entry name" value="LRR_13"/>
    <property type="match status" value="1"/>
</dbReference>
<dbReference type="Gramene" id="KCW45475">
    <property type="protein sequence ID" value="KCW45475"/>
    <property type="gene ID" value="EUGRSUZ_L00804"/>
</dbReference>
<dbReference type="Gene3D" id="1.10.8.430">
    <property type="entry name" value="Helical domain of apoptotic protease-activating factors"/>
    <property type="match status" value="1"/>
</dbReference>
<dbReference type="InterPro" id="IPR042197">
    <property type="entry name" value="Apaf_helical"/>
</dbReference>
<dbReference type="EMBL" id="MU848301">
    <property type="protein sequence ID" value="KAK2632966.1"/>
    <property type="molecule type" value="Genomic_DNA"/>
</dbReference>
<dbReference type="PRINTS" id="PR00364">
    <property type="entry name" value="DISEASERSIST"/>
</dbReference>
<dbReference type="PANTHER" id="PTHR11017">
    <property type="entry name" value="LEUCINE-RICH REPEAT-CONTAINING PROTEIN"/>
    <property type="match status" value="1"/>
</dbReference>
<reference evidence="8" key="3">
    <citation type="submission" date="2023-04" db="EMBL/GenBank/DDBJ databases">
        <title>WGS assembly of Eucalyptus grandis.</title>
        <authorList>
            <person name="Myburg A."/>
            <person name="Grattapaglia D."/>
            <person name="Tuskan G."/>
            <person name="Hellsten U."/>
            <person name="Hayes R."/>
            <person name="Grimwood J."/>
            <person name="Jenkins J."/>
            <person name="Lindquist E."/>
            <person name="Tice H."/>
            <person name="Bauer D."/>
            <person name="Goodstein D."/>
            <person name="Dubchak I."/>
            <person name="Poliakov A."/>
            <person name="Mizrachi E."/>
            <person name="Kullan A."/>
            <person name="Hussey S."/>
            <person name="Pinard D."/>
            <person name="Van D."/>
            <person name="Singh P."/>
            <person name="Van J."/>
            <person name="Silva-Junior O."/>
            <person name="Togawa R."/>
            <person name="Pappas M."/>
            <person name="Faria D."/>
            <person name="Sansaloni C."/>
            <person name="Petroli C."/>
            <person name="Yang X."/>
            <person name="Ranjan P."/>
            <person name="Tschaplinski T."/>
            <person name="Ye C."/>
            <person name="Li T."/>
            <person name="Sterck L."/>
            <person name="Vanneste K."/>
            <person name="Murat F."/>
            <person name="Soler M."/>
            <person name="Clemente H."/>
            <person name="Saidi N."/>
            <person name="Cassan-Wang H."/>
            <person name="Dunand C."/>
            <person name="Hefer C."/>
            <person name="Bornberg-Bauer E."/>
            <person name="Kersting A."/>
            <person name="Vining K."/>
            <person name="Amarasinghe V."/>
            <person name="Ranik M."/>
            <person name="Naithani S."/>
            <person name="Elser J."/>
            <person name="Boyd A."/>
            <person name="Liston A."/>
            <person name="Spatafora J."/>
            <person name="Dharmwardhana P."/>
            <person name="Raja R."/>
            <person name="Sullivan C."/>
            <person name="Romanel E."/>
            <person name="Alves-Ferreira M."/>
            <person name="Kulheim C."/>
            <person name="Foley W."/>
            <person name="Carocha V."/>
            <person name="Paiva J."/>
            <person name="Kudrna D."/>
            <person name="Brommonschenkel S."/>
            <person name="Pasquali G."/>
            <person name="Byrne M."/>
            <person name="Rigault P."/>
            <person name="Tibbits J."/>
            <person name="Spokevicius A."/>
            <person name="Jones R."/>
            <person name="Steane D."/>
            <person name="Vaillancourt R."/>
            <person name="Potts B."/>
            <person name="Joubert F."/>
            <person name="Barry K."/>
            <person name="Pappas G."/>
            <person name="Strauss S."/>
            <person name="Jaiswal P."/>
            <person name="Grima-Pettenati J."/>
            <person name="Salse J."/>
            <person name="Van D."/>
            <person name="Rokhsar D."/>
            <person name="Schmutz J."/>
        </authorList>
    </citation>
    <scope>NUCLEOTIDE SEQUENCE</scope>
    <source>
        <tissue evidence="8">Leaf extractions</tissue>
    </source>
</reference>
<feature type="domain" description="NB-ARC" evidence="5">
    <location>
        <begin position="18"/>
        <end position="129"/>
    </location>
</feature>
<reference evidence="8" key="2">
    <citation type="journal article" date="2014" name="Nature">
        <title>The genome of Eucalyptus grandis.</title>
        <authorList>
            <person name="Myburg A.A."/>
            <person name="Grattapaglia D."/>
            <person name="Tuskan G.A."/>
            <person name="Hellsten U."/>
            <person name="Hayes R.D."/>
            <person name="Grimwood J."/>
            <person name="Jenkins J."/>
            <person name="Lindquist E."/>
            <person name="Tice H."/>
            <person name="Bauer D."/>
            <person name="Goodstein D.M."/>
            <person name="Dubchak I."/>
            <person name="Poliakov A."/>
            <person name="Mizrachi E."/>
            <person name="Kullan A.R."/>
            <person name="Hussey S.G."/>
            <person name="Pinard D."/>
            <person name="van der Merwe K."/>
            <person name="Singh P."/>
            <person name="van Jaarsveld I."/>
            <person name="Silva-Junior O.B."/>
            <person name="Togawa R.C."/>
            <person name="Pappas M.R."/>
            <person name="Faria D.A."/>
            <person name="Sansaloni C.P."/>
            <person name="Petroli C.D."/>
            <person name="Yang X."/>
            <person name="Ranjan P."/>
            <person name="Tschaplinski T.J."/>
            <person name="Ye C.Y."/>
            <person name="Li T."/>
            <person name="Sterck L."/>
            <person name="Vanneste K."/>
            <person name="Murat F."/>
            <person name="Soler M."/>
            <person name="Clemente H.S."/>
            <person name="Saidi N."/>
            <person name="Cassan-Wang H."/>
            <person name="Dunand C."/>
            <person name="Hefer C.A."/>
            <person name="Bornberg-Bauer E."/>
            <person name="Kersting A.R."/>
            <person name="Vining K."/>
            <person name="Amarasinghe V."/>
            <person name="Ranik M."/>
            <person name="Naithani S."/>
            <person name="Elser J."/>
            <person name="Boyd A.E."/>
            <person name="Liston A."/>
            <person name="Spatafora J.W."/>
            <person name="Dharmwardhana P."/>
            <person name="Raja R."/>
            <person name="Sullivan C."/>
            <person name="Romanel E."/>
            <person name="Alves-Ferreira M."/>
            <person name="Kulheim C."/>
            <person name="Foley W."/>
            <person name="Carocha V."/>
            <person name="Paiva J."/>
            <person name="Kudrna D."/>
            <person name="Brommonschenkel S.H."/>
            <person name="Pasquali G."/>
            <person name="Byrne M."/>
            <person name="Rigault P."/>
            <person name="Tibbits J."/>
            <person name="Spokevicius A."/>
            <person name="Jones R.C."/>
            <person name="Steane D.A."/>
            <person name="Vaillancourt R.E."/>
            <person name="Potts B.M."/>
            <person name="Joubert F."/>
            <person name="Barry K."/>
            <person name="Pappas G.J."/>
            <person name="Strauss S.H."/>
            <person name="Jaiswal P."/>
            <person name="Grima-Pettenati J."/>
            <person name="Salse J."/>
            <person name="Van de Peer Y."/>
            <person name="Rokhsar D.S."/>
            <person name="Schmutz J."/>
        </authorList>
    </citation>
    <scope>NUCLEOTIDE SEQUENCE</scope>
    <source>
        <tissue evidence="8">Leaf extractions</tissue>
    </source>
</reference>
<dbReference type="AlphaFoldDB" id="A0A058ZWU6"/>
<dbReference type="GO" id="GO:0006952">
    <property type="term" value="P:defense response"/>
    <property type="evidence" value="ECO:0007669"/>
    <property type="project" value="InterPro"/>
</dbReference>
<organism evidence="9">
    <name type="scientific">Eucalyptus grandis</name>
    <name type="common">Flooded gum</name>
    <dbReference type="NCBI Taxonomy" id="71139"/>
    <lineage>
        <taxon>Eukaryota</taxon>
        <taxon>Viridiplantae</taxon>
        <taxon>Streptophyta</taxon>
        <taxon>Embryophyta</taxon>
        <taxon>Tracheophyta</taxon>
        <taxon>Spermatophyta</taxon>
        <taxon>Magnoliopsida</taxon>
        <taxon>eudicotyledons</taxon>
        <taxon>Gunneridae</taxon>
        <taxon>Pentapetalae</taxon>
        <taxon>rosids</taxon>
        <taxon>malvids</taxon>
        <taxon>Myrtales</taxon>
        <taxon>Myrtaceae</taxon>
        <taxon>Myrtoideae</taxon>
        <taxon>Eucalypteae</taxon>
        <taxon>Eucalyptus</taxon>
    </lineage>
</organism>
<evidence type="ECO:0000256" key="4">
    <source>
        <dbReference type="SAM" id="MobiDB-lite"/>
    </source>
</evidence>
<dbReference type="InterPro" id="IPR044974">
    <property type="entry name" value="Disease_R_plants"/>
</dbReference>
<dbReference type="InterPro" id="IPR003591">
    <property type="entry name" value="Leu-rich_rpt_typical-subtyp"/>
</dbReference>
<reference evidence="8" key="4">
    <citation type="submission" date="2023-07" db="EMBL/GenBank/DDBJ databases">
        <authorList>
            <person name="Myburg A.A."/>
            <person name="Grattapaglia D."/>
            <person name="Tuskan G.A."/>
            <person name="Hellsten U."/>
            <person name="Hayes R.D."/>
            <person name="Grimwood J."/>
            <person name="Jenkins J."/>
            <person name="Lindquist E."/>
            <person name="Tice H."/>
            <person name="Bauer D."/>
            <person name="Goodstein D.M."/>
            <person name="Dubchak I."/>
            <person name="Poliakov A."/>
            <person name="Mizrachi E."/>
            <person name="Kullan A.R."/>
            <person name="Hussey S.G."/>
            <person name="Pinard D."/>
            <person name="Van D.M."/>
            <person name="Singh P."/>
            <person name="Van J.I."/>
            <person name="Silva-Junior O.B."/>
            <person name="Togawa R.C."/>
            <person name="Pappas M.R."/>
            <person name="Faria D.A."/>
            <person name="Sansaloni C.P."/>
            <person name="Petroli C.D."/>
            <person name="Yang X."/>
            <person name="Ranjan P."/>
            <person name="Tschaplinski T.J."/>
            <person name="Ye C.Y."/>
            <person name="Li T."/>
            <person name="Sterck L."/>
            <person name="Vanneste K."/>
            <person name="Murat F."/>
            <person name="Soler M."/>
            <person name="Clemente H.S."/>
            <person name="Saidi N."/>
            <person name="Cassan-Wang H."/>
            <person name="Dunand C."/>
            <person name="Hefer C.A."/>
            <person name="Bornberg-Bauer E."/>
            <person name="Kersting A.R."/>
            <person name="Vining K."/>
            <person name="Amarasinghe V."/>
            <person name="Ranik M."/>
            <person name="Naithani S."/>
            <person name="Elser J."/>
            <person name="Boyd A.E."/>
            <person name="Liston A."/>
            <person name="Spatafora J.W."/>
            <person name="Dharmwardhana P."/>
            <person name="Raja R."/>
            <person name="Sullivan C."/>
            <person name="Romanel E."/>
            <person name="Alves-Ferreira M."/>
            <person name="Kulheim C."/>
            <person name="Foley W."/>
            <person name="Carocha V."/>
            <person name="Paiva J."/>
            <person name="Kudrna D."/>
            <person name="Brommonschenkel S.H."/>
            <person name="Pasquali G."/>
            <person name="Byrne M."/>
            <person name="Rigault P."/>
            <person name="Tibbits J."/>
            <person name="Spokevicius A."/>
            <person name="Jones R.C."/>
            <person name="Steane D.A."/>
            <person name="Vaillancourt R.E."/>
            <person name="Potts B.M."/>
            <person name="Joubert F."/>
            <person name="Barry K."/>
            <person name="Pappas G.J."/>
            <person name="Strauss S.H."/>
            <person name="Jaiswal P."/>
            <person name="Grima-Pettenati J."/>
            <person name="Salse J."/>
            <person name="Van D.P."/>
            <person name="Rokhsar D.S."/>
            <person name="Schmutz J."/>
        </authorList>
    </citation>
    <scope>NUCLEOTIDE SEQUENCE</scope>
    <source>
        <tissue evidence="8">Leaf extractions</tissue>
    </source>
</reference>
<keyword evidence="2" id="KW-0677">Repeat</keyword>
<dbReference type="InterPro" id="IPR058546">
    <property type="entry name" value="RPS4B/Roq1-like_LRR"/>
</dbReference>
<evidence type="ECO:0000256" key="3">
    <source>
        <dbReference type="ARBA" id="ARBA00022821"/>
    </source>
</evidence>
<feature type="compositionally biased region" description="Basic and acidic residues" evidence="4">
    <location>
        <begin position="716"/>
        <end position="735"/>
    </location>
</feature>
<evidence type="ECO:0000259" key="5">
    <source>
        <dbReference type="Pfam" id="PF00931"/>
    </source>
</evidence>
<feature type="compositionally biased region" description="Acidic residues" evidence="4">
    <location>
        <begin position="767"/>
        <end position="783"/>
    </location>
</feature>
<dbReference type="Pfam" id="PF23282">
    <property type="entry name" value="WHD_ROQ1"/>
    <property type="match status" value="1"/>
</dbReference>
<evidence type="ECO:0000259" key="7">
    <source>
        <dbReference type="Pfam" id="PF23286"/>
    </source>
</evidence>
<feature type="domain" description="Disease resistance protein RPS4B/Roq1-like leucine-rich repeats" evidence="7">
    <location>
        <begin position="345"/>
        <end position="552"/>
    </location>
</feature>
<proteinExistence type="predicted"/>
<dbReference type="Proteomes" id="UP000030711">
    <property type="component" value="Unassembled WGS sequence"/>
</dbReference>
<sequence length="872" mass="100666">MKRHFQKSTLLEQVRETSNKYGLVELQKGLLSQILSPGHLTVYSEGRGSSLIREKFRHKKVLLVLDDVDDRRQLDMLARGGDWFGKGSRIFVTSRDKHLLTFHGINHVYEVKPLDQGEAMDPFNQHAFPHCKKPEIKKDLIDRALHYASGFPLALVVLGSFLCGREEPAWESALHNLSKSPDQTINKVLKTSFEGLANNAREVFLDIACLFKGNRIEYIKKVIDNSRDFDSTIEIEILIKRSLIRNVYGTLQMHDLVQLMGQNIVNQECTDDPGKRSRLCLLEDVQDILCEDTNFECLKYINFSQCKSLVSVPDLSSIPNLESLNLDGCRSLVEVHQSVTCHNKLKFLALQFCFNLKVSDIPEKMEHLEELDLGWTAIKELPASVENLVSVKIINLRKCKRLPTLPSSVYKLQNLEYLNLGGCSNFFMFPENSEDSTNPNGNLGFRNLFRLDLDGCNLSEVEFLESYSCFPNLGHLDLSKNKFTHLPTCINKYHDLEHLCVGKCKQLQKIPQLPPKLHRLFASGCRSLQEFPDLSSLSNCLAVDVSSCRELFRKGASTAHVLSRKELSKMRYVEITLIGREMPEWFLHCKDSSISFMVPRDLSNKLLGIALYIVIGPKEGKAGDAECCVEIDGPVDFGPWDWFRSMKSDHVRIRYFPFSGLHKEGELPRDDWRHFRVRLGVSKGRLIKWGFRPINEQEEDDLRIVLQHHQPNETNRSSEERDSEEDNWKDTKEEESSSETDDESNKEKLSQPNETNWSSGERHSEEDNWIDTEEEESSSETDAEFYKENPFEKLSRWYCYWYCDAGGVCRSVNSWNKLILGSSYRQKRYIESLHITTGFNRVTYPTFSFPRIRVGRISFKYEFRLSRSARRW</sequence>
<dbReference type="Gene3D" id="3.40.50.300">
    <property type="entry name" value="P-loop containing nucleotide triphosphate hydrolases"/>
    <property type="match status" value="1"/>
</dbReference>
<gene>
    <name evidence="9" type="ORF">EUGRSUZ_L00804</name>
</gene>
<dbReference type="InterPro" id="IPR027417">
    <property type="entry name" value="P-loop_NTPase"/>
</dbReference>
<name>A0A058ZWU6_EUCGR</name>
<accession>A0A058ZWU6</accession>
<keyword evidence="1" id="KW-0433">Leucine-rich repeat</keyword>
<keyword evidence="3" id="KW-0611">Plant defense</keyword>
<dbReference type="InParanoid" id="A0A058ZWU6"/>
<evidence type="ECO:0000259" key="6">
    <source>
        <dbReference type="Pfam" id="PF23282"/>
    </source>
</evidence>
<evidence type="ECO:0000313" key="9">
    <source>
        <dbReference type="EMBL" id="KCW45475.1"/>
    </source>
</evidence>
<dbReference type="InterPro" id="IPR002182">
    <property type="entry name" value="NB-ARC"/>
</dbReference>
<dbReference type="PANTHER" id="PTHR11017:SF570">
    <property type="entry name" value="DISEASE RESISTANCE PROTEIN (TIR-NBS CLASS)-RELATED"/>
    <property type="match status" value="1"/>
</dbReference>
<dbReference type="SUPFAM" id="SSF52058">
    <property type="entry name" value="L domain-like"/>
    <property type="match status" value="1"/>
</dbReference>
<protein>
    <submittedName>
        <fullName evidence="9">Uncharacterized protein</fullName>
    </submittedName>
</protein>
<keyword evidence="10" id="KW-1185">Reference proteome</keyword>
<dbReference type="SMART" id="SM00369">
    <property type="entry name" value="LRR_TYP"/>
    <property type="match status" value="2"/>
</dbReference>
<dbReference type="EMBL" id="KK198815">
    <property type="protein sequence ID" value="KCW45475.1"/>
    <property type="molecule type" value="Genomic_DNA"/>
</dbReference>
<dbReference type="InterPro" id="IPR032675">
    <property type="entry name" value="LRR_dom_sf"/>
</dbReference>
<evidence type="ECO:0000313" key="8">
    <source>
        <dbReference type="EMBL" id="KAK2632966.1"/>
    </source>
</evidence>
<feature type="compositionally biased region" description="Polar residues" evidence="4">
    <location>
        <begin position="750"/>
        <end position="759"/>
    </location>
</feature>
<evidence type="ECO:0000313" key="10">
    <source>
        <dbReference type="Proteomes" id="UP000030711"/>
    </source>
</evidence>
<reference evidence="9" key="1">
    <citation type="submission" date="2013-07" db="EMBL/GenBank/DDBJ databases">
        <title>The genome of Eucalyptus grandis.</title>
        <authorList>
            <person name="Schmutz J."/>
            <person name="Hayes R."/>
            <person name="Myburg A."/>
            <person name="Tuskan G."/>
            <person name="Grattapaglia D."/>
            <person name="Rokhsar D.S."/>
        </authorList>
    </citation>
    <scope>NUCLEOTIDE SEQUENCE</scope>
    <source>
        <tissue evidence="9">Leaf extractions</tissue>
    </source>
</reference>
<evidence type="ECO:0000256" key="1">
    <source>
        <dbReference type="ARBA" id="ARBA00022614"/>
    </source>
</evidence>
<evidence type="ECO:0000256" key="2">
    <source>
        <dbReference type="ARBA" id="ARBA00022737"/>
    </source>
</evidence>
<dbReference type="SUPFAM" id="SSF52540">
    <property type="entry name" value="P-loop containing nucleoside triphosphate hydrolases"/>
    <property type="match status" value="1"/>
</dbReference>
<feature type="region of interest" description="Disordered" evidence="4">
    <location>
        <begin position="708"/>
        <end position="784"/>
    </location>
</feature>
<dbReference type="GO" id="GO:0043531">
    <property type="term" value="F:ADP binding"/>
    <property type="evidence" value="ECO:0007669"/>
    <property type="project" value="InterPro"/>
</dbReference>
<dbReference type="Pfam" id="PF00931">
    <property type="entry name" value="NB-ARC"/>
    <property type="match status" value="1"/>
</dbReference>
<dbReference type="InterPro" id="IPR058192">
    <property type="entry name" value="WHD_ROQ1-like"/>
</dbReference>
<feature type="domain" description="Disease resistance protein Roq1-like winged-helix" evidence="6">
    <location>
        <begin position="199"/>
        <end position="267"/>
    </location>
</feature>
<dbReference type="Gene3D" id="3.80.10.10">
    <property type="entry name" value="Ribonuclease Inhibitor"/>
    <property type="match status" value="2"/>
</dbReference>